<name>A0AA41Q729_9ACTN</name>
<dbReference type="Pfam" id="PF20182">
    <property type="entry name" value="DUF6545"/>
    <property type="match status" value="1"/>
</dbReference>
<protein>
    <submittedName>
        <fullName evidence="3">ImmA/IrrE family metallo-endopeptidase</fullName>
    </submittedName>
</protein>
<feature type="compositionally biased region" description="Low complexity" evidence="1">
    <location>
        <begin position="145"/>
        <end position="158"/>
    </location>
</feature>
<dbReference type="AlphaFoldDB" id="A0AA41Q729"/>
<keyword evidence="4" id="KW-1185">Reference proteome</keyword>
<evidence type="ECO:0000313" key="4">
    <source>
        <dbReference type="Proteomes" id="UP001165378"/>
    </source>
</evidence>
<proteinExistence type="predicted"/>
<reference evidence="3" key="1">
    <citation type="submission" date="2022-01" db="EMBL/GenBank/DDBJ databases">
        <title>Genome-Based Taxonomic Classification of the Phylum Actinobacteria.</title>
        <authorList>
            <person name="Gao Y."/>
        </authorList>
    </citation>
    <scope>NUCLEOTIDE SEQUENCE</scope>
    <source>
        <strain evidence="3">KLBMP 8922</strain>
    </source>
</reference>
<dbReference type="Proteomes" id="UP001165378">
    <property type="component" value="Unassembled WGS sequence"/>
</dbReference>
<accession>A0AA41Q729</accession>
<dbReference type="EMBL" id="JAKFHA010000033">
    <property type="protein sequence ID" value="MCF2532417.1"/>
    <property type="molecule type" value="Genomic_DNA"/>
</dbReference>
<dbReference type="RefSeq" id="WP_235057195.1">
    <property type="nucleotide sequence ID" value="NZ_JAKFHA010000033.1"/>
</dbReference>
<organism evidence="3 4">
    <name type="scientific">Yinghuangia soli</name>
    <dbReference type="NCBI Taxonomy" id="2908204"/>
    <lineage>
        <taxon>Bacteria</taxon>
        <taxon>Bacillati</taxon>
        <taxon>Actinomycetota</taxon>
        <taxon>Actinomycetes</taxon>
        <taxon>Kitasatosporales</taxon>
        <taxon>Streptomycetaceae</taxon>
        <taxon>Yinghuangia</taxon>
    </lineage>
</organism>
<evidence type="ECO:0000313" key="3">
    <source>
        <dbReference type="EMBL" id="MCF2532417.1"/>
    </source>
</evidence>
<dbReference type="InterPro" id="IPR046675">
    <property type="entry name" value="DUF6545"/>
</dbReference>
<comment type="caution">
    <text evidence="3">The sequence shown here is derived from an EMBL/GenBank/DDBJ whole genome shotgun (WGS) entry which is preliminary data.</text>
</comment>
<sequence>MRPSRPGDTAERLAALDLPSPLTLPKLQAAVSARRGRPLTVLPIPYEADAGRPFGAWLPQADRDVIYYEPATSPAHRTHIVLHEIAHILCGHTAAEWCLVNLFPDIDADVVRAMFRQKWADPREHEAELLAEQLRELIEHPEPAPAFGAGPRAADPGGPVAGGRPAGGTSIPLDLLCLVPLSLALGAHHPPSPHGGSPASAAPASDRIRAGRLAVQIRDTTVCLRRYVDQTHWAAANRHLAAAGFSGDRLAAATEAAWMRIAIGRARRGVPPAAPKRLPTHGGTTMAEDIACLRRIAAAYRSAPVAEAAAAVH</sequence>
<evidence type="ECO:0000256" key="1">
    <source>
        <dbReference type="SAM" id="MobiDB-lite"/>
    </source>
</evidence>
<evidence type="ECO:0000259" key="2">
    <source>
        <dbReference type="Pfam" id="PF20182"/>
    </source>
</evidence>
<feature type="domain" description="DUF6545" evidence="2">
    <location>
        <begin position="178"/>
        <end position="302"/>
    </location>
</feature>
<gene>
    <name evidence="3" type="ORF">LZ495_35105</name>
</gene>
<feature type="region of interest" description="Disordered" evidence="1">
    <location>
        <begin position="144"/>
        <end position="165"/>
    </location>
</feature>